<protein>
    <recommendedName>
        <fullName evidence="2">DDE Tnp4 domain-containing protein</fullName>
    </recommendedName>
</protein>
<name>A0A7C9AFD2_OPUST</name>
<evidence type="ECO:0008006" key="2">
    <source>
        <dbReference type="Google" id="ProtNLM"/>
    </source>
</evidence>
<reference evidence="1" key="2">
    <citation type="submission" date="2020-07" db="EMBL/GenBank/DDBJ databases">
        <authorList>
            <person name="Vera ALvarez R."/>
            <person name="Arias-Moreno D.M."/>
            <person name="Jimenez-Jacinto V."/>
            <person name="Jimenez-Bremont J.F."/>
            <person name="Swaminathan K."/>
            <person name="Moose S.P."/>
            <person name="Guerrero-Gonzalez M.L."/>
            <person name="Marino-Ramirez L."/>
            <person name="Landsman D."/>
            <person name="Rodriguez-Kessler M."/>
            <person name="Delgado-Sanchez P."/>
        </authorList>
    </citation>
    <scope>NUCLEOTIDE SEQUENCE</scope>
    <source>
        <tissue evidence="1">Cladode</tissue>
    </source>
</reference>
<evidence type="ECO:0000313" key="1">
    <source>
        <dbReference type="EMBL" id="MBA4666494.1"/>
    </source>
</evidence>
<accession>A0A7C9AFD2</accession>
<proteinExistence type="predicted"/>
<dbReference type="PANTHER" id="PTHR47150:SF6">
    <property type="entry name" value="OS01G0872900 PROTEIN"/>
    <property type="match status" value="1"/>
</dbReference>
<dbReference type="PANTHER" id="PTHR47150">
    <property type="entry name" value="OS12G0169200 PROTEIN"/>
    <property type="match status" value="1"/>
</dbReference>
<sequence>MSESSSSPASSPSTDGLSFILEDDSDDTEMLKSMVDDETELKTIQLVMEWRQKAHANMASSSSRRPKKKKRFIRRDREAANDRLYRDYFAQESMYNEIHFRRRFRIRRHLFTRIVDGLSSRYDYFKQRYDGLGKPGLSPLTKCTAAMRMLAYGIAADCIDEYLKIGGSTALECMKNFCAGIVQTFGEEYLRKPTQADVDRLLAVAEARDFPGMLGSIDCMHWEWKNCPSGWKGEFAKGNYKVPTLILEAVASYDLWIWHAFFGCPGSINDLQVLDRSPVFQELYEGRSPNCEYVVNGHKYNIGYYLSDGIYPRWATFVKTIRLPQGPKAKLFAERQESIRKDVERAFGVLQARFAIIRGPARQLEKGELGMIMKACVILHNMIVEDERDSYGLAFDYEHVEGTTPEPNVQLHHHPVYAAYLRKVVQVRNPEQHARLQSDLIEEIWNRQLARQRSQP</sequence>
<dbReference type="AlphaFoldDB" id="A0A7C9AFD2"/>
<dbReference type="Pfam" id="PF04827">
    <property type="entry name" value="Plant_tran"/>
    <property type="match status" value="1"/>
</dbReference>
<dbReference type="EMBL" id="GISG01231821">
    <property type="protein sequence ID" value="MBA4666494.1"/>
    <property type="molecule type" value="Transcribed_RNA"/>
</dbReference>
<reference evidence="1" key="1">
    <citation type="journal article" date="2013" name="J. Plant Res.">
        <title>Effect of fungi and light on seed germination of three Opuntia species from semiarid lands of central Mexico.</title>
        <authorList>
            <person name="Delgado-Sanchez P."/>
            <person name="Jimenez-Bremont J.F."/>
            <person name="Guerrero-Gonzalez Mde L."/>
            <person name="Flores J."/>
        </authorList>
    </citation>
    <scope>NUCLEOTIDE SEQUENCE</scope>
    <source>
        <tissue evidence="1">Cladode</tissue>
    </source>
</reference>
<organism evidence="1">
    <name type="scientific">Opuntia streptacantha</name>
    <name type="common">Prickly pear cactus</name>
    <name type="synonym">Opuntia cardona</name>
    <dbReference type="NCBI Taxonomy" id="393608"/>
    <lineage>
        <taxon>Eukaryota</taxon>
        <taxon>Viridiplantae</taxon>
        <taxon>Streptophyta</taxon>
        <taxon>Embryophyta</taxon>
        <taxon>Tracheophyta</taxon>
        <taxon>Spermatophyta</taxon>
        <taxon>Magnoliopsida</taxon>
        <taxon>eudicotyledons</taxon>
        <taxon>Gunneridae</taxon>
        <taxon>Pentapetalae</taxon>
        <taxon>Caryophyllales</taxon>
        <taxon>Cactineae</taxon>
        <taxon>Cactaceae</taxon>
        <taxon>Opuntioideae</taxon>
        <taxon>Opuntia</taxon>
    </lineage>
</organism>
<dbReference type="InterPro" id="IPR006912">
    <property type="entry name" value="Harbinger_derived_prot"/>
</dbReference>